<accession>A0AA39URQ6</accession>
<dbReference type="Proteomes" id="UP001175228">
    <property type="component" value="Unassembled WGS sequence"/>
</dbReference>
<keyword evidence="2" id="KW-0560">Oxidoreductase</keyword>
<reference evidence="4" key="1">
    <citation type="submission" date="2023-06" db="EMBL/GenBank/DDBJ databases">
        <authorList>
            <consortium name="Lawrence Berkeley National Laboratory"/>
            <person name="Ahrendt S."/>
            <person name="Sahu N."/>
            <person name="Indic B."/>
            <person name="Wong-Bajracharya J."/>
            <person name="Merenyi Z."/>
            <person name="Ke H.-M."/>
            <person name="Monk M."/>
            <person name="Kocsube S."/>
            <person name="Drula E."/>
            <person name="Lipzen A."/>
            <person name="Balint B."/>
            <person name="Henrissat B."/>
            <person name="Andreopoulos B."/>
            <person name="Martin F.M."/>
            <person name="Harder C.B."/>
            <person name="Rigling D."/>
            <person name="Ford K.L."/>
            <person name="Foster G.D."/>
            <person name="Pangilinan J."/>
            <person name="Papanicolaou A."/>
            <person name="Barry K."/>
            <person name="LaButti K."/>
            <person name="Viragh M."/>
            <person name="Koriabine M."/>
            <person name="Yan M."/>
            <person name="Riley R."/>
            <person name="Champramary S."/>
            <person name="Plett K.L."/>
            <person name="Tsai I.J."/>
            <person name="Slot J."/>
            <person name="Sipos G."/>
            <person name="Plett J."/>
            <person name="Nagy L.G."/>
            <person name="Grigoriev I.V."/>
        </authorList>
    </citation>
    <scope>NUCLEOTIDE SEQUENCE</scope>
    <source>
        <strain evidence="4">HWK02</strain>
    </source>
</reference>
<dbReference type="GO" id="GO:0016491">
    <property type="term" value="F:oxidoreductase activity"/>
    <property type="evidence" value="ECO:0007669"/>
    <property type="project" value="UniProtKB-KW"/>
</dbReference>
<sequence length="135" mass="15818">MTVILSDQYSLKADEEWEALMLITDSFIRDTGGNHSFYLFSMYHQVHCLNIFRKFLAYPHNLTSLGLGHADHCLWYMQQITLCHADETLEPTHPFQMLSGKWTNVITGINVTHKCKDWVQLKDYAEENFGTWLME</sequence>
<evidence type="ECO:0000313" key="5">
    <source>
        <dbReference type="Proteomes" id="UP001175228"/>
    </source>
</evidence>
<evidence type="ECO:0000256" key="3">
    <source>
        <dbReference type="ARBA" id="ARBA00035112"/>
    </source>
</evidence>
<gene>
    <name evidence="4" type="ORF">EDD18DRAFT_1109862</name>
</gene>
<dbReference type="EMBL" id="JAUEPU010000035">
    <property type="protein sequence ID" value="KAK0489990.1"/>
    <property type="molecule type" value="Genomic_DNA"/>
</dbReference>
<dbReference type="PANTHER" id="PTHR33365">
    <property type="entry name" value="YALI0B05434P"/>
    <property type="match status" value="1"/>
</dbReference>
<name>A0AA39URQ6_9AGAR</name>
<protein>
    <submittedName>
        <fullName evidence="4">Uncharacterized protein</fullName>
    </submittedName>
</protein>
<dbReference type="PANTHER" id="PTHR33365:SF11">
    <property type="entry name" value="TAT PATHWAY SIGNAL SEQUENCE"/>
    <property type="match status" value="1"/>
</dbReference>
<comment type="caution">
    <text evidence="4">The sequence shown here is derived from an EMBL/GenBank/DDBJ whole genome shotgun (WGS) entry which is preliminary data.</text>
</comment>
<organism evidence="4 5">
    <name type="scientific">Armillaria luteobubalina</name>
    <dbReference type="NCBI Taxonomy" id="153913"/>
    <lineage>
        <taxon>Eukaryota</taxon>
        <taxon>Fungi</taxon>
        <taxon>Dikarya</taxon>
        <taxon>Basidiomycota</taxon>
        <taxon>Agaricomycotina</taxon>
        <taxon>Agaricomycetes</taxon>
        <taxon>Agaricomycetidae</taxon>
        <taxon>Agaricales</taxon>
        <taxon>Marasmiineae</taxon>
        <taxon>Physalacriaceae</taxon>
        <taxon>Armillaria</taxon>
    </lineage>
</organism>
<evidence type="ECO:0000256" key="1">
    <source>
        <dbReference type="ARBA" id="ARBA00004685"/>
    </source>
</evidence>
<comment type="pathway">
    <text evidence="1">Mycotoxin biosynthesis.</text>
</comment>
<dbReference type="InterPro" id="IPR021765">
    <property type="entry name" value="UstYa-like"/>
</dbReference>
<comment type="similarity">
    <text evidence="3">Belongs to the ustYa family.</text>
</comment>
<keyword evidence="5" id="KW-1185">Reference proteome</keyword>
<proteinExistence type="inferred from homology"/>
<evidence type="ECO:0000256" key="2">
    <source>
        <dbReference type="ARBA" id="ARBA00023002"/>
    </source>
</evidence>
<dbReference type="AlphaFoldDB" id="A0AA39URQ6"/>
<dbReference type="Pfam" id="PF11807">
    <property type="entry name" value="UstYa"/>
    <property type="match status" value="1"/>
</dbReference>
<evidence type="ECO:0000313" key="4">
    <source>
        <dbReference type="EMBL" id="KAK0489990.1"/>
    </source>
</evidence>
<dbReference type="GO" id="GO:0043386">
    <property type="term" value="P:mycotoxin biosynthetic process"/>
    <property type="evidence" value="ECO:0007669"/>
    <property type="project" value="InterPro"/>
</dbReference>